<dbReference type="InterPro" id="IPR027267">
    <property type="entry name" value="AH/BAR_dom_sf"/>
</dbReference>
<dbReference type="FunFam" id="1.20.1270.60:FF:000001">
    <property type="entry name" value="Rho GTPase-activating protein 26"/>
    <property type="match status" value="1"/>
</dbReference>
<dbReference type="Gene3D" id="2.30.29.30">
    <property type="entry name" value="Pleckstrin-homology domain (PH domain)/Phosphotyrosine-binding domain (PTB)"/>
    <property type="match status" value="1"/>
</dbReference>
<keyword evidence="5" id="KW-1185">Reference proteome</keyword>
<dbReference type="Proteomes" id="UP000694845">
    <property type="component" value="Unplaced"/>
</dbReference>
<dbReference type="InterPro" id="IPR001849">
    <property type="entry name" value="PH_domain"/>
</dbReference>
<feature type="compositionally biased region" description="Basic and acidic residues" evidence="2">
    <location>
        <begin position="857"/>
        <end position="875"/>
    </location>
</feature>
<evidence type="ECO:0000259" key="4">
    <source>
        <dbReference type="PROSITE" id="PS50238"/>
    </source>
</evidence>
<dbReference type="GeneID" id="110976839"/>
<reference evidence="6" key="1">
    <citation type="submission" date="2025-08" db="UniProtKB">
        <authorList>
            <consortium name="RefSeq"/>
        </authorList>
    </citation>
    <scope>IDENTIFICATION</scope>
</reference>
<dbReference type="GO" id="GO:0005737">
    <property type="term" value="C:cytoplasm"/>
    <property type="evidence" value="ECO:0007669"/>
    <property type="project" value="InterPro"/>
</dbReference>
<dbReference type="CDD" id="cd07602">
    <property type="entry name" value="BAR_RhoGAP_OPHN1-like"/>
    <property type="match status" value="1"/>
</dbReference>
<dbReference type="Gene3D" id="1.10.555.10">
    <property type="entry name" value="Rho GTPase activation protein"/>
    <property type="match status" value="1"/>
</dbReference>
<dbReference type="Gene3D" id="1.20.1270.60">
    <property type="entry name" value="Arfaptin homology (AH) domain/BAR domain"/>
    <property type="match status" value="1"/>
</dbReference>
<feature type="domain" description="PH" evidence="3">
    <location>
        <begin position="266"/>
        <end position="369"/>
    </location>
</feature>
<dbReference type="PANTHER" id="PTHR12552">
    <property type="entry name" value="OLIGOPHRENIN 1"/>
    <property type="match status" value="1"/>
</dbReference>
<dbReference type="PROSITE" id="PS50003">
    <property type="entry name" value="PH_DOMAIN"/>
    <property type="match status" value="1"/>
</dbReference>
<dbReference type="RefSeq" id="XP_022086147.1">
    <property type="nucleotide sequence ID" value="XM_022230455.1"/>
</dbReference>
<dbReference type="AlphaFoldDB" id="A0A8B7Y0U9"/>
<dbReference type="InterPro" id="IPR008936">
    <property type="entry name" value="Rho_GTPase_activation_prot"/>
</dbReference>
<feature type="compositionally biased region" description="Pro residues" evidence="2">
    <location>
        <begin position="653"/>
        <end position="665"/>
    </location>
</feature>
<dbReference type="FunFam" id="1.10.555.10:FF:000006">
    <property type="entry name" value="Rho GTPase activating protein 26"/>
    <property type="match status" value="1"/>
</dbReference>
<feature type="compositionally biased region" description="Polar residues" evidence="2">
    <location>
        <begin position="577"/>
        <end position="594"/>
    </location>
</feature>
<feature type="compositionally biased region" description="Polar residues" evidence="2">
    <location>
        <begin position="610"/>
        <end position="623"/>
    </location>
</feature>
<name>A0A8B7Y0U9_ACAPL</name>
<feature type="region of interest" description="Disordered" evidence="2">
    <location>
        <begin position="848"/>
        <end position="913"/>
    </location>
</feature>
<evidence type="ECO:0000256" key="2">
    <source>
        <dbReference type="SAM" id="MobiDB-lite"/>
    </source>
</evidence>
<dbReference type="PROSITE" id="PS50238">
    <property type="entry name" value="RHOGAP"/>
    <property type="match status" value="1"/>
</dbReference>
<feature type="domain" description="Rho-GAP" evidence="4">
    <location>
        <begin position="375"/>
        <end position="569"/>
    </location>
</feature>
<dbReference type="GO" id="GO:0005096">
    <property type="term" value="F:GTPase activator activity"/>
    <property type="evidence" value="ECO:0007669"/>
    <property type="project" value="UniProtKB-KW"/>
</dbReference>
<dbReference type="InterPro" id="IPR011993">
    <property type="entry name" value="PH-like_dom_sf"/>
</dbReference>
<dbReference type="InterPro" id="IPR004148">
    <property type="entry name" value="BAR_dom"/>
</dbReference>
<dbReference type="InterPro" id="IPR047234">
    <property type="entry name" value="GRAF_fam"/>
</dbReference>
<dbReference type="InterPro" id="IPR047225">
    <property type="entry name" value="PH_GRAF"/>
</dbReference>
<feature type="compositionally biased region" description="Low complexity" evidence="2">
    <location>
        <begin position="595"/>
        <end position="609"/>
    </location>
</feature>
<proteinExistence type="predicted"/>
<keyword evidence="1" id="KW-0343">GTPase activation</keyword>
<dbReference type="CDD" id="cd01249">
    <property type="entry name" value="BAR-PH_GRAF_family"/>
    <property type="match status" value="1"/>
</dbReference>
<gene>
    <name evidence="6" type="primary">LOC110976839</name>
</gene>
<feature type="region of interest" description="Disordered" evidence="2">
    <location>
        <begin position="572"/>
        <end position="759"/>
    </location>
</feature>
<dbReference type="OrthoDB" id="3183924at2759"/>
<dbReference type="SUPFAM" id="SSF50729">
    <property type="entry name" value="PH domain-like"/>
    <property type="match status" value="1"/>
</dbReference>
<dbReference type="SUPFAM" id="SSF103657">
    <property type="entry name" value="BAR/IMD domain-like"/>
    <property type="match status" value="1"/>
</dbReference>
<sequence length="937" mass="105073">MVLQPLEFSECYLDSPEFRESLHSHENELERTNKAIKELIRDGKALLNAARNLSKAQRAFSDTLISFNFECIGMSQTDDEIDISQSLKEFGRLIASIEDERDRMLEHAKDQLIVPLEAFRKDQIGSAKEAKKQFEKQTEKFCKSLDNHVGLTTKKKETSLQEADAALELERREFHRESLMYARILQEVQEKKKFEFVETLLGFMYSWLTFYHQGHEVAREFKPYMTELQLKLQNIRAGFDMTKQEAETLMNKMMEVRKPHEQLKSNKIQEGYLYIYEKRALGSNWVKNYCRYNKETKVLRMIPFVQTLPRPLTEDKVTVTSCTRRMTDSIEKRFCFDINSMEKPHIITLQAITERERTQWMTAMGGKEPIYINPAHISKKDDNLLNDIGFHFIKKCIEAIESRGLDDQGLYRVVGVNSKVMRLTSLCLADKRKPQNVNLSDSGEWEIKTITSALKNYFRNLPEPLMSFRLHDQLIAAAKQETKTLRVNDIHGLVHQLDEPNFEMLDLLIAHLRRVADHSEVNLMTVTNLGVCFGPTLMRPEEETMKAIMDIKFSNIVIEILIRHYEKIFKTAPDSGGRSQFRNVVPPSTSVLPNSTASSVSSTSSTQMSPRNGKQQQPQQVSRSDPMPTRGYHTQISAGGRDQSPRRTGEKVTPPPRPAALPNPPYYTSSPIGRDGRRRSSLTLPPPTSPPVSTLIGKFDTPRKKSIDDESLNYTNTPPSRANALRKGKGVGHQVEKAQNPTSDSGSSKSGINPKPLLNKKPEHLVLGLANAKNCNAQTPSPKSPLEGFVKVDYPYADETPPESPVSSPHNPLEKKDPGAKAVAADVGVAKGLHIGVRGIVGISMGLGLGKGNTSPAEKETTVKNGDGGKVESPRVVKRPMSPVKEGVKSNEGVSPKKDGNTDPSGDVVLRKNNGRKAMAPVLSRVSGVFCADQTNV</sequence>
<organism evidence="5 6">
    <name type="scientific">Acanthaster planci</name>
    <name type="common">Crown-of-thorns starfish</name>
    <dbReference type="NCBI Taxonomy" id="133434"/>
    <lineage>
        <taxon>Eukaryota</taxon>
        <taxon>Metazoa</taxon>
        <taxon>Echinodermata</taxon>
        <taxon>Eleutherozoa</taxon>
        <taxon>Asterozoa</taxon>
        <taxon>Asteroidea</taxon>
        <taxon>Valvatacea</taxon>
        <taxon>Valvatida</taxon>
        <taxon>Acanthasteridae</taxon>
        <taxon>Acanthaster</taxon>
    </lineage>
</organism>
<evidence type="ECO:0000313" key="5">
    <source>
        <dbReference type="Proteomes" id="UP000694845"/>
    </source>
</evidence>
<dbReference type="PANTHER" id="PTHR12552:SF1">
    <property type="entry name" value="RHO GTPASE-ACTIVATING PROTEIN GRAF"/>
    <property type="match status" value="1"/>
</dbReference>
<dbReference type="SUPFAM" id="SSF48350">
    <property type="entry name" value="GTPase activation domain, GAP"/>
    <property type="match status" value="1"/>
</dbReference>
<evidence type="ECO:0000313" key="6">
    <source>
        <dbReference type="RefSeq" id="XP_022086147.1"/>
    </source>
</evidence>
<dbReference type="Pfam" id="PF00620">
    <property type="entry name" value="RhoGAP"/>
    <property type="match status" value="1"/>
</dbReference>
<dbReference type="Pfam" id="PF16746">
    <property type="entry name" value="BAR_3"/>
    <property type="match status" value="1"/>
</dbReference>
<dbReference type="GO" id="GO:0007165">
    <property type="term" value="P:signal transduction"/>
    <property type="evidence" value="ECO:0007669"/>
    <property type="project" value="InterPro"/>
</dbReference>
<feature type="compositionally biased region" description="Polar residues" evidence="2">
    <location>
        <begin position="737"/>
        <end position="751"/>
    </location>
</feature>
<protein>
    <submittedName>
        <fullName evidence="6">Rho GTPase-activating protein 26-like isoform X1</fullName>
    </submittedName>
</protein>
<dbReference type="InterPro" id="IPR000198">
    <property type="entry name" value="RhoGAP_dom"/>
</dbReference>
<dbReference type="KEGG" id="aplc:110976839"/>
<accession>A0A8B7Y0U9</accession>
<feature type="region of interest" description="Disordered" evidence="2">
    <location>
        <begin position="794"/>
        <end position="819"/>
    </location>
</feature>
<dbReference type="SMART" id="SM00324">
    <property type="entry name" value="RhoGAP"/>
    <property type="match status" value="1"/>
</dbReference>
<evidence type="ECO:0000256" key="1">
    <source>
        <dbReference type="ARBA" id="ARBA00022468"/>
    </source>
</evidence>
<evidence type="ECO:0000259" key="3">
    <source>
        <dbReference type="PROSITE" id="PS50003"/>
    </source>
</evidence>